<sequence length="101" mass="11048">MDTLQHIKRNPVPPAQVFRGPLQGAESSETTLLSAESVTLVRVTKIRKTGPEIETFEGNKFKTVNARWSPAQCVVDGQVVDGYFYAGNTGTGYFTTNKIQG</sequence>
<gene>
    <name evidence="2" type="ORF">CSHISOI_11259</name>
</gene>
<evidence type="ECO:0000313" key="2">
    <source>
        <dbReference type="EMBL" id="TQN64166.1"/>
    </source>
</evidence>
<evidence type="ECO:0000256" key="1">
    <source>
        <dbReference type="SAM" id="MobiDB-lite"/>
    </source>
</evidence>
<reference evidence="2 3" key="1">
    <citation type="journal article" date="2019" name="Sci. Rep.">
        <title>Colletotrichum shisoi sp. nov., an anthracnose pathogen of Perilla frutescens in Japan: molecular phylogenetic, morphological and genomic evidence.</title>
        <authorList>
            <person name="Gan P."/>
            <person name="Tsushima A."/>
            <person name="Hiroyama R."/>
            <person name="Narusaka M."/>
            <person name="Takano Y."/>
            <person name="Narusaka Y."/>
            <person name="Kawaradani M."/>
            <person name="Damm U."/>
            <person name="Shirasu K."/>
        </authorList>
    </citation>
    <scope>NUCLEOTIDE SEQUENCE [LARGE SCALE GENOMIC DNA]</scope>
    <source>
        <strain evidence="2 3">PG-2018a</strain>
    </source>
</reference>
<evidence type="ECO:0000313" key="3">
    <source>
        <dbReference type="Proteomes" id="UP000326340"/>
    </source>
</evidence>
<accession>A0A5Q4BBH1</accession>
<comment type="caution">
    <text evidence="2">The sequence shown here is derived from an EMBL/GenBank/DDBJ whole genome shotgun (WGS) entry which is preliminary data.</text>
</comment>
<protein>
    <submittedName>
        <fullName evidence="2">Uncharacterized protein</fullName>
    </submittedName>
</protein>
<name>A0A5Q4BBH1_9PEZI</name>
<dbReference type="EMBL" id="PUHP01002749">
    <property type="protein sequence ID" value="TQN64166.1"/>
    <property type="molecule type" value="Genomic_DNA"/>
</dbReference>
<feature type="region of interest" description="Disordered" evidence="1">
    <location>
        <begin position="1"/>
        <end position="20"/>
    </location>
</feature>
<keyword evidence="3" id="KW-1185">Reference proteome</keyword>
<organism evidence="2 3">
    <name type="scientific">Colletotrichum shisoi</name>
    <dbReference type="NCBI Taxonomy" id="2078593"/>
    <lineage>
        <taxon>Eukaryota</taxon>
        <taxon>Fungi</taxon>
        <taxon>Dikarya</taxon>
        <taxon>Ascomycota</taxon>
        <taxon>Pezizomycotina</taxon>
        <taxon>Sordariomycetes</taxon>
        <taxon>Hypocreomycetidae</taxon>
        <taxon>Glomerellales</taxon>
        <taxon>Glomerellaceae</taxon>
        <taxon>Colletotrichum</taxon>
        <taxon>Colletotrichum destructivum species complex</taxon>
    </lineage>
</organism>
<dbReference type="Proteomes" id="UP000326340">
    <property type="component" value="Unassembled WGS sequence"/>
</dbReference>
<proteinExistence type="predicted"/>
<dbReference type="AlphaFoldDB" id="A0A5Q4BBH1"/>
<dbReference type="OrthoDB" id="5418574at2759"/>